<dbReference type="InterPro" id="IPR047192">
    <property type="entry name" value="Euk_RPA1_DBD_C"/>
</dbReference>
<name>A0ABQ7ZYT4_BRANA</name>
<protein>
    <recommendedName>
        <fullName evidence="6">Replication factor A C-terminal domain-containing protein</fullName>
    </recommendedName>
</protein>
<dbReference type="SUPFAM" id="SSF50249">
    <property type="entry name" value="Nucleic acid-binding proteins"/>
    <property type="match status" value="1"/>
</dbReference>
<evidence type="ECO:0000256" key="2">
    <source>
        <dbReference type="ARBA" id="ARBA00022723"/>
    </source>
</evidence>
<keyword evidence="4" id="KW-0862">Zinc</keyword>
<comment type="similarity">
    <text evidence="1">Belongs to the replication factor A protein 1 family.</text>
</comment>
<keyword evidence="3" id="KW-0863">Zinc-finger</keyword>
<dbReference type="PANTHER" id="PTHR47165:SF4">
    <property type="entry name" value="OS03G0429900 PROTEIN"/>
    <property type="match status" value="1"/>
</dbReference>
<evidence type="ECO:0000256" key="4">
    <source>
        <dbReference type="ARBA" id="ARBA00022833"/>
    </source>
</evidence>
<comment type="caution">
    <text evidence="7">The sequence shown here is derived from an EMBL/GenBank/DDBJ whole genome shotgun (WGS) entry which is preliminary data.</text>
</comment>
<evidence type="ECO:0000256" key="5">
    <source>
        <dbReference type="ARBA" id="ARBA00023125"/>
    </source>
</evidence>
<keyword evidence="2" id="KW-0479">Metal-binding</keyword>
<sequence>LTKNYTNPRLDVWYYLSCKVCAKKVLTVPNDIEDGDEFNVSGHNYYCVKCKDKNPQLLPRYKLHLVVLDSTNDTKFLLFDNLAMQLLHKPCLELTGPVTNEVLLYRILTCCHRFFKIWLGKLFFSRLELKRKNYLYKHPTYKVLKIMSNIGMINEFDAIGSPTESQNTFGGTYSALSDAPEVGSLMLHGGSSQSDKTGDLTPAKRMRSPIINLEDAFDQNSVTRSAGTIKIKQEKNEKSG</sequence>
<reference evidence="7 8" key="1">
    <citation type="submission" date="2021-05" db="EMBL/GenBank/DDBJ databases">
        <title>Genome Assembly of Synthetic Allotetraploid Brassica napus Reveals Homoeologous Exchanges between Subgenomes.</title>
        <authorList>
            <person name="Davis J.T."/>
        </authorList>
    </citation>
    <scope>NUCLEOTIDE SEQUENCE [LARGE SCALE GENOMIC DNA]</scope>
    <source>
        <strain evidence="8">cv. Da-Ae</strain>
        <tissue evidence="7">Seedling</tissue>
    </source>
</reference>
<evidence type="ECO:0000256" key="1">
    <source>
        <dbReference type="ARBA" id="ARBA00005690"/>
    </source>
</evidence>
<proteinExistence type="inferred from homology"/>
<dbReference type="Pfam" id="PF08646">
    <property type="entry name" value="Rep_fac-A_C"/>
    <property type="match status" value="1"/>
</dbReference>
<dbReference type="Proteomes" id="UP000824890">
    <property type="component" value="Unassembled WGS sequence"/>
</dbReference>
<feature type="domain" description="Replication factor A C-terminal" evidence="6">
    <location>
        <begin position="11"/>
        <end position="95"/>
    </location>
</feature>
<evidence type="ECO:0000313" key="8">
    <source>
        <dbReference type="Proteomes" id="UP000824890"/>
    </source>
</evidence>
<evidence type="ECO:0000313" key="7">
    <source>
        <dbReference type="EMBL" id="KAH0885421.1"/>
    </source>
</evidence>
<keyword evidence="5" id="KW-0238">DNA-binding</keyword>
<dbReference type="Gene3D" id="2.40.50.140">
    <property type="entry name" value="Nucleic acid-binding proteins"/>
    <property type="match status" value="1"/>
</dbReference>
<dbReference type="EMBL" id="JAGKQM010000014">
    <property type="protein sequence ID" value="KAH0885421.1"/>
    <property type="molecule type" value="Genomic_DNA"/>
</dbReference>
<dbReference type="CDD" id="cd04476">
    <property type="entry name" value="RPA1_DBD_C"/>
    <property type="match status" value="1"/>
</dbReference>
<gene>
    <name evidence="7" type="ORF">HID58_061517</name>
</gene>
<evidence type="ECO:0000256" key="3">
    <source>
        <dbReference type="ARBA" id="ARBA00022771"/>
    </source>
</evidence>
<keyword evidence="8" id="KW-1185">Reference proteome</keyword>
<dbReference type="InterPro" id="IPR013955">
    <property type="entry name" value="Rep_factor-A_C"/>
</dbReference>
<dbReference type="InterPro" id="IPR012340">
    <property type="entry name" value="NA-bd_OB-fold"/>
</dbReference>
<feature type="non-terminal residue" evidence="7">
    <location>
        <position position="1"/>
    </location>
</feature>
<organism evidence="7 8">
    <name type="scientific">Brassica napus</name>
    <name type="common">Rape</name>
    <dbReference type="NCBI Taxonomy" id="3708"/>
    <lineage>
        <taxon>Eukaryota</taxon>
        <taxon>Viridiplantae</taxon>
        <taxon>Streptophyta</taxon>
        <taxon>Embryophyta</taxon>
        <taxon>Tracheophyta</taxon>
        <taxon>Spermatophyta</taxon>
        <taxon>Magnoliopsida</taxon>
        <taxon>eudicotyledons</taxon>
        <taxon>Gunneridae</taxon>
        <taxon>Pentapetalae</taxon>
        <taxon>rosids</taxon>
        <taxon>malvids</taxon>
        <taxon>Brassicales</taxon>
        <taxon>Brassicaceae</taxon>
        <taxon>Brassiceae</taxon>
        <taxon>Brassica</taxon>
    </lineage>
</organism>
<accession>A0ABQ7ZYT4</accession>
<dbReference type="PANTHER" id="PTHR47165">
    <property type="entry name" value="OS03G0429900 PROTEIN"/>
    <property type="match status" value="1"/>
</dbReference>
<evidence type="ECO:0000259" key="6">
    <source>
        <dbReference type="Pfam" id="PF08646"/>
    </source>
</evidence>